<keyword evidence="4" id="KW-1185">Reference proteome</keyword>
<feature type="compositionally biased region" description="Basic and acidic residues" evidence="1">
    <location>
        <begin position="404"/>
        <end position="430"/>
    </location>
</feature>
<name>A0AAQ4EWX4_AMBAM</name>
<feature type="compositionally biased region" description="Basic and acidic residues" evidence="1">
    <location>
        <begin position="375"/>
        <end position="392"/>
    </location>
</feature>
<keyword evidence="2" id="KW-0732">Signal</keyword>
<feature type="region of interest" description="Disordered" evidence="1">
    <location>
        <begin position="189"/>
        <end position="231"/>
    </location>
</feature>
<dbReference type="AlphaFoldDB" id="A0AAQ4EWX4"/>
<feature type="signal peptide" evidence="2">
    <location>
        <begin position="1"/>
        <end position="16"/>
    </location>
</feature>
<evidence type="ECO:0000313" key="3">
    <source>
        <dbReference type="EMBL" id="KAK8779356.1"/>
    </source>
</evidence>
<evidence type="ECO:0000313" key="4">
    <source>
        <dbReference type="Proteomes" id="UP001321473"/>
    </source>
</evidence>
<sequence length="1161" mass="125990">MLALLVAADVLCVTLGSPASTPAGLPFSSPVLAVSSNSRMENVTSPGAPREGATSSNAASIPEEGERVLNHLVHLMEKLNQVPYLEALSRGSLNGQDKIPVIKEAVKELKVGAQDNATLSVTVYESPLEGGEALPTMQKEFIFVHPPANSSQDLASEAGSLHGHVSLHGIQRSPGDHESQGYRYGQWAAGGRGRQHEQHGRQSAGGAHRHVEDARARVHKERGHDKGGQAERKYRVRTEIEYFEREKFKNDEHDKLKAAHQSKTSTDATKGVDRFASQGHQSHQRHLGGGYAQGSHQAVGVGYAPVHVHGAPSTGGREGVEGGSRGFSQKDAQNHEEYHHQAGSQGFTDKDRGHQRAGWRERGYRIVAEKEYVDRDKHHDKGYGVDNQERGHRLNSQGQHGHKQGHDDIKKAKEHYSHGVHDSAHHEKILKNAKSPYGKTYRVEGSSVYPEGPRDHLSSSTDKVAELENGNSTHPDEDNSDASRSKKVIRIRVLSKVPDLASVTIGGQVIDAQSDFRVNNADSEDSALQPAGYVEPPRDIPMLVDTGRSAETVPSDPSADSELTPKKHFVPIEVLKGLHENVRGGTTQNINVNSQHHAPNIYGLATYRPRPASGRQIYNERSFEAVAINPVLQSGDKGTQVNVNYGTPAYRPASNVDTPGTVPYAHTAENGGQPYHDHPEYSGPPPSSSTSGGVAQSRENYGSERNGATEPGSLTGVPAGTPYTRSSEDQSARELLKTEENSRQKLPSAYLGTFGSNQGSPVFRVSSQPPSFQSAGYRHFSGNGATSIVHQQPAAQVVRDQVPGYPNQAVQHPFTYPYAVDTAVVVPRQEGGTSPAVHAATYPVYIEGTAVLPESYRAPAVRDAIQVSYSPLAANGYDGTNNPAAGLYPRIQEASEIVSVEQEKYTEPKRTFKTFEDGNSSPPLPVSESGERGHDNVFNGTAATKAGEADLDGSLQVCQGDNCTLPVEKSRLNQIALAKAEAIFRHFEQMKNPHRKCRTGACQSRKPPSQDRKCASKKLVTGLCPSKKRIPTTSPANGYDGSDNDNTNFKLPARTPDRKSSAETAKESREQQQRRQDEGRAKPSTMEEQAMMAADDELRLAKPVLEGMGYMLDADTPARKPLFRNKMVKIVKKDYFSQPLLLSSGGKVGEDGLWHAKKSAS</sequence>
<accession>A0AAQ4EWX4</accession>
<feature type="compositionally biased region" description="Basic and acidic residues" evidence="1">
    <location>
        <begin position="474"/>
        <end position="484"/>
    </location>
</feature>
<feature type="region of interest" description="Disordered" evidence="1">
    <location>
        <begin position="648"/>
        <end position="746"/>
    </location>
</feature>
<gene>
    <name evidence="3" type="ORF">V5799_019305</name>
</gene>
<protein>
    <submittedName>
        <fullName evidence="3">Uncharacterized protein</fullName>
    </submittedName>
</protein>
<feature type="region of interest" description="Disordered" evidence="1">
    <location>
        <begin position="912"/>
        <end position="939"/>
    </location>
</feature>
<feature type="compositionally biased region" description="Basic and acidic residues" evidence="1">
    <location>
        <begin position="209"/>
        <end position="231"/>
    </location>
</feature>
<feature type="region of interest" description="Disordered" evidence="1">
    <location>
        <begin position="375"/>
        <end position="485"/>
    </location>
</feature>
<feature type="chain" id="PRO_5043038793" evidence="2">
    <location>
        <begin position="17"/>
        <end position="1161"/>
    </location>
</feature>
<reference evidence="3 4" key="1">
    <citation type="journal article" date="2023" name="Arcadia Sci">
        <title>De novo assembly of a long-read Amblyomma americanum tick genome.</title>
        <authorList>
            <person name="Chou S."/>
            <person name="Poskanzer K.E."/>
            <person name="Rollins M."/>
            <person name="Thuy-Boun P.S."/>
        </authorList>
    </citation>
    <scope>NUCLEOTIDE SEQUENCE [LARGE SCALE GENOMIC DNA]</scope>
    <source>
        <strain evidence="3">F_SG_1</strain>
        <tissue evidence="3">Salivary glands</tissue>
    </source>
</reference>
<feature type="compositionally biased region" description="Basic and acidic residues" evidence="1">
    <location>
        <begin position="348"/>
        <end position="358"/>
    </location>
</feature>
<feature type="region of interest" description="Disordered" evidence="1">
    <location>
        <begin position="38"/>
        <end position="61"/>
    </location>
</feature>
<dbReference type="EMBL" id="JARKHS020009898">
    <property type="protein sequence ID" value="KAK8779356.1"/>
    <property type="molecule type" value="Genomic_DNA"/>
</dbReference>
<feature type="compositionally biased region" description="Basic and acidic residues" evidence="1">
    <location>
        <begin position="726"/>
        <end position="743"/>
    </location>
</feature>
<proteinExistence type="predicted"/>
<evidence type="ECO:0000256" key="2">
    <source>
        <dbReference type="SAM" id="SignalP"/>
    </source>
</evidence>
<comment type="caution">
    <text evidence="3">The sequence shown here is derived from an EMBL/GenBank/DDBJ whole genome shotgun (WGS) entry which is preliminary data.</text>
</comment>
<dbReference type="Proteomes" id="UP001321473">
    <property type="component" value="Unassembled WGS sequence"/>
</dbReference>
<organism evidence="3 4">
    <name type="scientific">Amblyomma americanum</name>
    <name type="common">Lone star tick</name>
    <dbReference type="NCBI Taxonomy" id="6943"/>
    <lineage>
        <taxon>Eukaryota</taxon>
        <taxon>Metazoa</taxon>
        <taxon>Ecdysozoa</taxon>
        <taxon>Arthropoda</taxon>
        <taxon>Chelicerata</taxon>
        <taxon>Arachnida</taxon>
        <taxon>Acari</taxon>
        <taxon>Parasitiformes</taxon>
        <taxon>Ixodida</taxon>
        <taxon>Ixodoidea</taxon>
        <taxon>Ixodidae</taxon>
        <taxon>Amblyomminae</taxon>
        <taxon>Amblyomma</taxon>
    </lineage>
</organism>
<evidence type="ECO:0000256" key="1">
    <source>
        <dbReference type="SAM" id="MobiDB-lite"/>
    </source>
</evidence>
<feature type="region of interest" description="Disordered" evidence="1">
    <location>
        <begin position="993"/>
        <end position="1088"/>
    </location>
</feature>
<feature type="compositionally biased region" description="Basic and acidic residues" evidence="1">
    <location>
        <begin position="1055"/>
        <end position="1081"/>
    </location>
</feature>
<feature type="region of interest" description="Disordered" evidence="1">
    <location>
        <begin position="276"/>
        <end position="358"/>
    </location>
</feature>